<dbReference type="Gene3D" id="3.90.190.10">
    <property type="entry name" value="Protein tyrosine phosphatase superfamily"/>
    <property type="match status" value="1"/>
</dbReference>
<dbReference type="PROSITE" id="PS50056">
    <property type="entry name" value="TYR_PHOSPHATASE_2"/>
    <property type="match status" value="1"/>
</dbReference>
<sequence>MTRARRPWGRATLWLVLLGPFFFVSYGLATYLATQRTQVPAIVFTWESAIPLIPWTIIPYWSIDILYGISLFLCATRAELDAHAKRLLTAQVLAVACFIAAPLRFTFERPALEGIPGQLFALLGEFDKPFNQAPSLHIALLVILWVRFAAHVRAPWVWALHAWFALIGASVLTTWQHHFIDVPTGAWLGFLALWLFPVCGPGPLAGAGLTRDPRRRRLALRYGGAGALLAAVALWRGGVALWLLWPVGSLLLVALIYGALGPDAFQKNAAGRLSLAVRWLLGPYLFGARINTRFWKGDGRVVAPLTQDVSLGRYPLRETAAQFDTIIDLSAELPGIPGREGYVSIPMLDLATPEPARLSAAVAAIEAARTCGPVLVNCALGYSRSAAAAASWLVASGHADSVEAAIAAIRAARPHIKLDAAAGAAIAAAVAPL</sequence>
<keyword evidence="4" id="KW-1185">Reference proteome</keyword>
<keyword evidence="1" id="KW-0472">Membrane</keyword>
<accession>A0AAF1KL93</accession>
<dbReference type="SUPFAM" id="SSF52799">
    <property type="entry name" value="(Phosphotyrosine protein) phosphatases II"/>
    <property type="match status" value="1"/>
</dbReference>
<feature type="transmembrane region" description="Helical" evidence="1">
    <location>
        <begin position="52"/>
        <end position="75"/>
    </location>
</feature>
<dbReference type="SMART" id="SM00195">
    <property type="entry name" value="DSPc"/>
    <property type="match status" value="1"/>
</dbReference>
<dbReference type="InterPro" id="IPR000387">
    <property type="entry name" value="Tyr_Pase_dom"/>
</dbReference>
<keyword evidence="1" id="KW-0812">Transmembrane</keyword>
<dbReference type="EMBL" id="JAAEDH010000010">
    <property type="protein sequence ID" value="MBR0655514.1"/>
    <property type="molecule type" value="Genomic_DNA"/>
</dbReference>
<keyword evidence="1" id="KW-1133">Transmembrane helix</keyword>
<feature type="transmembrane region" description="Helical" evidence="1">
    <location>
        <begin position="241"/>
        <end position="260"/>
    </location>
</feature>
<evidence type="ECO:0000313" key="4">
    <source>
        <dbReference type="Proteomes" id="UP001196068"/>
    </source>
</evidence>
<gene>
    <name evidence="3" type="ORF">GXW79_10515</name>
</gene>
<dbReference type="RefSeq" id="WP_211874347.1">
    <property type="nucleotide sequence ID" value="NZ_JAAEDH010000010.1"/>
</dbReference>
<dbReference type="InterPro" id="IPR020422">
    <property type="entry name" value="TYR_PHOSPHATASE_DUAL_dom"/>
</dbReference>
<dbReference type="InterPro" id="IPR000340">
    <property type="entry name" value="Dual-sp_phosphatase_cat-dom"/>
</dbReference>
<dbReference type="CDD" id="cd03386">
    <property type="entry name" value="PAP2_Aur1_like"/>
    <property type="match status" value="1"/>
</dbReference>
<protein>
    <submittedName>
        <fullName evidence="3">Phosphatase PAP2/dual specificity phosphatase family protein</fullName>
    </submittedName>
</protein>
<evidence type="ECO:0000259" key="2">
    <source>
        <dbReference type="PROSITE" id="PS50056"/>
    </source>
</evidence>
<dbReference type="Pfam" id="PF00782">
    <property type="entry name" value="DSPc"/>
    <property type="match status" value="1"/>
</dbReference>
<comment type="caution">
    <text evidence="3">The sequence shown here is derived from an EMBL/GenBank/DDBJ whole genome shotgun (WGS) entry which is preliminary data.</text>
</comment>
<feature type="domain" description="Tyrosine specific protein phosphatases" evidence="2">
    <location>
        <begin position="356"/>
        <end position="416"/>
    </location>
</feature>
<dbReference type="PANTHER" id="PTHR47216">
    <property type="match status" value="1"/>
</dbReference>
<dbReference type="Proteomes" id="UP001196068">
    <property type="component" value="Unassembled WGS sequence"/>
</dbReference>
<dbReference type="AlphaFoldDB" id="A0AAF1KL93"/>
<evidence type="ECO:0000313" key="3">
    <source>
        <dbReference type="EMBL" id="MBR0655514.1"/>
    </source>
</evidence>
<feature type="transmembrane region" description="Helical" evidence="1">
    <location>
        <begin position="133"/>
        <end position="150"/>
    </location>
</feature>
<evidence type="ECO:0000256" key="1">
    <source>
        <dbReference type="SAM" id="Phobius"/>
    </source>
</evidence>
<feature type="transmembrane region" description="Helical" evidence="1">
    <location>
        <begin position="87"/>
        <end position="107"/>
    </location>
</feature>
<feature type="transmembrane region" description="Helical" evidence="1">
    <location>
        <begin position="218"/>
        <end position="235"/>
    </location>
</feature>
<reference evidence="3" key="1">
    <citation type="submission" date="2020-01" db="EMBL/GenBank/DDBJ databases">
        <authorList>
            <person name="Rat A."/>
        </authorList>
    </citation>
    <scope>NUCLEOTIDE SEQUENCE</scope>
    <source>
        <strain evidence="3">LMG 28251</strain>
    </source>
</reference>
<name>A0AAF1KL93_9PROT</name>
<feature type="transmembrane region" description="Helical" evidence="1">
    <location>
        <begin position="187"/>
        <end position="206"/>
    </location>
</feature>
<feature type="transmembrane region" description="Helical" evidence="1">
    <location>
        <begin position="157"/>
        <end position="175"/>
    </location>
</feature>
<feature type="transmembrane region" description="Helical" evidence="1">
    <location>
        <begin position="12"/>
        <end position="32"/>
    </location>
</feature>
<proteinExistence type="predicted"/>
<reference evidence="3" key="2">
    <citation type="journal article" date="2021" name="Syst. Appl. Microbiol.">
        <title>Roseomonas hellenica sp. nov., isolated from roots of wild-growing Alkanna tinctoria.</title>
        <authorList>
            <person name="Rat A."/>
            <person name="Naranjo H.D."/>
            <person name="Lebbe L."/>
            <person name="Cnockaert M."/>
            <person name="Krigas N."/>
            <person name="Grigoriadou K."/>
            <person name="Maloupa E."/>
            <person name="Willems A."/>
        </authorList>
    </citation>
    <scope>NUCLEOTIDE SEQUENCE</scope>
    <source>
        <strain evidence="3">LMG 28251</strain>
    </source>
</reference>
<dbReference type="PANTHER" id="PTHR47216:SF4">
    <property type="entry name" value="OS01G0859400 PROTEIN"/>
    <property type="match status" value="1"/>
</dbReference>
<organism evidence="3 4">
    <name type="scientific">Plastoroseomonas arctica</name>
    <dbReference type="NCBI Taxonomy" id="1509237"/>
    <lineage>
        <taxon>Bacteria</taxon>
        <taxon>Pseudomonadati</taxon>
        <taxon>Pseudomonadota</taxon>
        <taxon>Alphaproteobacteria</taxon>
        <taxon>Acetobacterales</taxon>
        <taxon>Acetobacteraceae</taxon>
        <taxon>Plastoroseomonas</taxon>
    </lineage>
</organism>
<dbReference type="InterPro" id="IPR029021">
    <property type="entry name" value="Prot-tyrosine_phosphatase-like"/>
</dbReference>